<evidence type="ECO:0000256" key="4">
    <source>
        <dbReference type="ARBA" id="ARBA00022917"/>
    </source>
</evidence>
<dbReference type="RefSeq" id="WP_119632107.1">
    <property type="nucleotide sequence ID" value="NZ_AP017928.1"/>
</dbReference>
<dbReference type="HAMAP" id="MF_00163">
    <property type="entry name" value="Pep_deformylase"/>
    <property type="match status" value="1"/>
</dbReference>
<reference evidence="6 7" key="1">
    <citation type="submission" date="2016-12" db="EMBL/GenBank/DDBJ databases">
        <title>Genome sequencing of Methylocaldum marinum.</title>
        <authorList>
            <person name="Takeuchi M."/>
            <person name="Kamagata Y."/>
            <person name="Hiraoka S."/>
            <person name="Oshima K."/>
            <person name="Hattori M."/>
            <person name="Iwasaki W."/>
        </authorList>
    </citation>
    <scope>NUCLEOTIDE SEQUENCE [LARGE SCALE GENOMIC DNA]</scope>
    <source>
        <strain evidence="6 7">S8</strain>
    </source>
</reference>
<feature type="active site" evidence="5">
    <location>
        <position position="159"/>
    </location>
</feature>
<feature type="binding site" evidence="5">
    <location>
        <position position="162"/>
    </location>
    <ligand>
        <name>Fe cation</name>
        <dbReference type="ChEBI" id="CHEBI:24875"/>
    </ligand>
</feature>
<dbReference type="PANTHER" id="PTHR10458">
    <property type="entry name" value="PEPTIDE DEFORMYLASE"/>
    <property type="match status" value="1"/>
</dbReference>
<dbReference type="PANTHER" id="PTHR10458:SF2">
    <property type="entry name" value="PEPTIDE DEFORMYLASE, MITOCHONDRIAL"/>
    <property type="match status" value="1"/>
</dbReference>
<comment type="function">
    <text evidence="5">Removes the formyl group from the N-terminal Met of newly synthesized proteins. Requires at least a dipeptide for an efficient rate of reaction. N-terminal L-methionine is a prerequisite for activity but the enzyme has broad specificity at other positions.</text>
</comment>
<keyword evidence="5" id="KW-0408">Iron</keyword>
<dbReference type="Proteomes" id="UP000266313">
    <property type="component" value="Chromosome"/>
</dbReference>
<feature type="binding site" evidence="5">
    <location>
        <position position="158"/>
    </location>
    <ligand>
        <name>Fe cation</name>
        <dbReference type="ChEBI" id="CHEBI:24875"/>
    </ligand>
</feature>
<dbReference type="EC" id="3.5.1.88" evidence="5"/>
<evidence type="ECO:0000256" key="2">
    <source>
        <dbReference type="ARBA" id="ARBA00022723"/>
    </source>
</evidence>
<gene>
    <name evidence="5" type="primary">def</name>
    <name evidence="6" type="ORF">sS8_5131</name>
</gene>
<dbReference type="PRINTS" id="PR01576">
    <property type="entry name" value="PDEFORMYLASE"/>
</dbReference>
<dbReference type="InterPro" id="IPR023635">
    <property type="entry name" value="Peptide_deformylase"/>
</dbReference>
<evidence type="ECO:0000313" key="7">
    <source>
        <dbReference type="Proteomes" id="UP000266313"/>
    </source>
</evidence>
<dbReference type="InterPro" id="IPR036821">
    <property type="entry name" value="Peptide_deformylase_sf"/>
</dbReference>
<dbReference type="OrthoDB" id="9804313at2"/>
<evidence type="ECO:0000256" key="1">
    <source>
        <dbReference type="ARBA" id="ARBA00010759"/>
    </source>
</evidence>
<dbReference type="Pfam" id="PF01327">
    <property type="entry name" value="Pep_deformylase"/>
    <property type="match status" value="1"/>
</dbReference>
<evidence type="ECO:0000256" key="5">
    <source>
        <dbReference type="HAMAP-Rule" id="MF_00163"/>
    </source>
</evidence>
<comment type="cofactor">
    <cofactor evidence="5">
        <name>Fe(2+)</name>
        <dbReference type="ChEBI" id="CHEBI:29033"/>
    </cofactor>
    <text evidence="5">Binds 1 Fe(2+) ion.</text>
</comment>
<dbReference type="EMBL" id="AP017928">
    <property type="protein sequence ID" value="BBA37053.1"/>
    <property type="molecule type" value="Genomic_DNA"/>
</dbReference>
<accession>A0A250KZE5</accession>
<sequence length="197" mass="22634">MSNLSLRLKIVQAGEPVLRQRARPLSAEEILSKEIQDLIEHMRETLRDAPGVGLAAPQVGLPLQLAVIEDRQEYQNGKLSEEELAVRERVPIPFHVIVNPEIVEYSQDTATFYEGCLSVTGFLAKVERARSVRVTCLDHRGQLRTIEARGWYARILQHEIDHLHGRLYLDRMDSRSFSTFENYDRYRDDRVVAPEAP</sequence>
<dbReference type="GO" id="GO:0006412">
    <property type="term" value="P:translation"/>
    <property type="evidence" value="ECO:0007669"/>
    <property type="project" value="UniProtKB-UniRule"/>
</dbReference>
<name>A0A250KZE5_9GAMM</name>
<organism evidence="6 7">
    <name type="scientific">Methylocaldum marinum</name>
    <dbReference type="NCBI Taxonomy" id="1432792"/>
    <lineage>
        <taxon>Bacteria</taxon>
        <taxon>Pseudomonadati</taxon>
        <taxon>Pseudomonadota</taxon>
        <taxon>Gammaproteobacteria</taxon>
        <taxon>Methylococcales</taxon>
        <taxon>Methylococcaceae</taxon>
        <taxon>Methylocaldum</taxon>
    </lineage>
</organism>
<dbReference type="AlphaFoldDB" id="A0A250KZE5"/>
<keyword evidence="3 5" id="KW-0378">Hydrolase</keyword>
<dbReference type="KEGG" id="mmai:sS8_5131"/>
<dbReference type="FunFam" id="3.90.45.10:FF:000003">
    <property type="entry name" value="Peptide deformylase"/>
    <property type="match status" value="1"/>
</dbReference>
<keyword evidence="2 5" id="KW-0479">Metal-binding</keyword>
<dbReference type="GO" id="GO:0042586">
    <property type="term" value="F:peptide deformylase activity"/>
    <property type="evidence" value="ECO:0007669"/>
    <property type="project" value="UniProtKB-UniRule"/>
</dbReference>
<comment type="catalytic activity">
    <reaction evidence="5">
        <text>N-terminal N-formyl-L-methionyl-[peptide] + H2O = N-terminal L-methionyl-[peptide] + formate</text>
        <dbReference type="Rhea" id="RHEA:24420"/>
        <dbReference type="Rhea" id="RHEA-COMP:10639"/>
        <dbReference type="Rhea" id="RHEA-COMP:10640"/>
        <dbReference type="ChEBI" id="CHEBI:15377"/>
        <dbReference type="ChEBI" id="CHEBI:15740"/>
        <dbReference type="ChEBI" id="CHEBI:49298"/>
        <dbReference type="ChEBI" id="CHEBI:64731"/>
        <dbReference type="EC" id="3.5.1.88"/>
    </reaction>
</comment>
<dbReference type="NCBIfam" id="TIGR00079">
    <property type="entry name" value="pept_deformyl"/>
    <property type="match status" value="1"/>
</dbReference>
<dbReference type="Gene3D" id="3.90.45.10">
    <property type="entry name" value="Peptide deformylase"/>
    <property type="match status" value="1"/>
</dbReference>
<dbReference type="SUPFAM" id="SSF56420">
    <property type="entry name" value="Peptide deformylase"/>
    <property type="match status" value="1"/>
</dbReference>
<dbReference type="NCBIfam" id="NF001159">
    <property type="entry name" value="PRK00150.1-3"/>
    <property type="match status" value="1"/>
</dbReference>
<dbReference type="CDD" id="cd00487">
    <property type="entry name" value="Pep_deformylase"/>
    <property type="match status" value="1"/>
</dbReference>
<proteinExistence type="inferred from homology"/>
<feature type="binding site" evidence="5">
    <location>
        <position position="116"/>
    </location>
    <ligand>
        <name>Fe cation</name>
        <dbReference type="ChEBI" id="CHEBI:24875"/>
    </ligand>
</feature>
<keyword evidence="4 5" id="KW-0648">Protein biosynthesis</keyword>
<dbReference type="PIRSF" id="PIRSF004749">
    <property type="entry name" value="Pep_def"/>
    <property type="match status" value="1"/>
</dbReference>
<evidence type="ECO:0000256" key="3">
    <source>
        <dbReference type="ARBA" id="ARBA00022801"/>
    </source>
</evidence>
<comment type="similarity">
    <text evidence="1 5">Belongs to the polypeptide deformylase family.</text>
</comment>
<evidence type="ECO:0000313" key="6">
    <source>
        <dbReference type="EMBL" id="BBA37053.1"/>
    </source>
</evidence>
<keyword evidence="7" id="KW-1185">Reference proteome</keyword>
<dbReference type="GO" id="GO:0046872">
    <property type="term" value="F:metal ion binding"/>
    <property type="evidence" value="ECO:0007669"/>
    <property type="project" value="UniProtKB-KW"/>
</dbReference>
<protein>
    <recommendedName>
        <fullName evidence="5">Peptide deformylase</fullName>
        <shortName evidence="5">PDF</shortName>
        <ecNumber evidence="5">3.5.1.88</ecNumber>
    </recommendedName>
    <alternativeName>
        <fullName evidence="5">Polypeptide deformylase</fullName>
    </alternativeName>
</protein>